<keyword evidence="1" id="KW-0560">Oxidoreductase</keyword>
<dbReference type="GO" id="GO:0003995">
    <property type="term" value="F:acyl-CoA dehydrogenase activity"/>
    <property type="evidence" value="ECO:0007669"/>
    <property type="project" value="TreeGrafter"/>
</dbReference>
<dbReference type="InterPro" id="IPR050741">
    <property type="entry name" value="Acyl-CoA_dehydrogenase"/>
</dbReference>
<dbReference type="PANTHER" id="PTHR48083">
    <property type="entry name" value="MEDIUM-CHAIN SPECIFIC ACYL-COA DEHYDROGENASE, MITOCHONDRIAL-RELATED"/>
    <property type="match status" value="1"/>
</dbReference>
<dbReference type="PANTHER" id="PTHR48083:SF2">
    <property type="entry name" value="MEDIUM-CHAIN SPECIFIC ACYL-COA DEHYDROGENASE, MITOCHONDRIAL"/>
    <property type="match status" value="1"/>
</dbReference>
<dbReference type="Proteomes" id="UP000297716">
    <property type="component" value="Unassembled WGS sequence"/>
</dbReference>
<organism evidence="2 3">
    <name type="scientific">Xylaria hypoxylon</name>
    <dbReference type="NCBI Taxonomy" id="37992"/>
    <lineage>
        <taxon>Eukaryota</taxon>
        <taxon>Fungi</taxon>
        <taxon>Dikarya</taxon>
        <taxon>Ascomycota</taxon>
        <taxon>Pezizomycotina</taxon>
        <taxon>Sordariomycetes</taxon>
        <taxon>Xylariomycetidae</taxon>
        <taxon>Xylariales</taxon>
        <taxon>Xylariaceae</taxon>
        <taxon>Xylaria</taxon>
    </lineage>
</organism>
<dbReference type="STRING" id="37992.A0A4Z0YL92"/>
<dbReference type="InterPro" id="IPR046373">
    <property type="entry name" value="Acyl-CoA_Oxase/DH_mid-dom_sf"/>
</dbReference>
<dbReference type="OrthoDB" id="9988775at2759"/>
<dbReference type="GO" id="GO:0005737">
    <property type="term" value="C:cytoplasm"/>
    <property type="evidence" value="ECO:0007669"/>
    <property type="project" value="TreeGrafter"/>
</dbReference>
<dbReference type="EMBL" id="SKBN01000273">
    <property type="protein sequence ID" value="TGJ79630.1"/>
    <property type="molecule type" value="Genomic_DNA"/>
</dbReference>
<dbReference type="Gene3D" id="2.40.110.10">
    <property type="entry name" value="Butyryl-CoA Dehydrogenase, subunit A, domain 2"/>
    <property type="match status" value="1"/>
</dbReference>
<dbReference type="SUPFAM" id="SSF56645">
    <property type="entry name" value="Acyl-CoA dehydrogenase NM domain-like"/>
    <property type="match status" value="1"/>
</dbReference>
<evidence type="ECO:0000256" key="1">
    <source>
        <dbReference type="ARBA" id="ARBA00023002"/>
    </source>
</evidence>
<name>A0A4Z0YL92_9PEZI</name>
<dbReference type="AlphaFoldDB" id="A0A4Z0YL92"/>
<evidence type="ECO:0000313" key="2">
    <source>
        <dbReference type="EMBL" id="TGJ79630.1"/>
    </source>
</evidence>
<evidence type="ECO:0000313" key="3">
    <source>
        <dbReference type="Proteomes" id="UP000297716"/>
    </source>
</evidence>
<dbReference type="InterPro" id="IPR009100">
    <property type="entry name" value="AcylCoA_DH/oxidase_NM_dom_sf"/>
</dbReference>
<protein>
    <submittedName>
        <fullName evidence="2">Uncharacterized protein</fullName>
    </submittedName>
</protein>
<dbReference type="GO" id="GO:0033539">
    <property type="term" value="P:fatty acid beta-oxidation using acyl-CoA dehydrogenase"/>
    <property type="evidence" value="ECO:0007669"/>
    <property type="project" value="TreeGrafter"/>
</dbReference>
<gene>
    <name evidence="2" type="ORF">E0Z10_g9129</name>
</gene>
<comment type="caution">
    <text evidence="2">The sequence shown here is derived from an EMBL/GenBank/DDBJ whole genome shotgun (WGS) entry which is preliminary data.</text>
</comment>
<sequence>MKLARHGYTDTNLWICVLQYHMASHPVYGGGVSLANDPQNEHSVVGNHPDFLMLHHWGSPQQKAEFIPARLAGKMETKGYKIDGDKKWQTGAHSATHFLVFERISGKFGSPRGITVKSFECTLNMPTDHATILFDDIRVPASAVLGPLDNGLTIVQTFMHENRIRQAASSCGAAKFCIDRVVFGKTLSVNQAI</sequence>
<accession>A0A4Z0YL92</accession>
<keyword evidence="3" id="KW-1185">Reference proteome</keyword>
<dbReference type="Gene3D" id="1.20.140.10">
    <property type="entry name" value="Butyryl-CoA Dehydrogenase, subunit A, domain 3"/>
    <property type="match status" value="1"/>
</dbReference>
<reference evidence="2 3" key="1">
    <citation type="submission" date="2019-03" db="EMBL/GenBank/DDBJ databases">
        <title>Draft genome sequence of Xylaria hypoxylon DSM 108379, a ubiquitous saprotrophic-parasitic fungi on hardwood.</title>
        <authorList>
            <person name="Buettner E."/>
            <person name="Leonhardt S."/>
            <person name="Gebauer A.M."/>
            <person name="Liers C."/>
            <person name="Hofrichter M."/>
            <person name="Kellner H."/>
        </authorList>
    </citation>
    <scope>NUCLEOTIDE SEQUENCE [LARGE SCALE GENOMIC DNA]</scope>
    <source>
        <strain evidence="2 3">DSM 108379</strain>
    </source>
</reference>
<proteinExistence type="predicted"/>